<gene>
    <name evidence="1" type="ORF">SCALOS_LOCUS10050</name>
</gene>
<proteinExistence type="predicted"/>
<sequence>MSGGNKFLHICYTSYHCYEYRKSFRCKQRNKESPEEREKLNKEDKVPICDLCKIKHFRCKGKKCKMCCKKNDCSTYPCNYCVENDLECKYTIIQSDEEFKKFKKKGMIYFGGQLENTKNGKVHVQGY</sequence>
<accession>A0ACA9P6G2</accession>
<feature type="non-terminal residue" evidence="1">
    <location>
        <position position="127"/>
    </location>
</feature>
<keyword evidence="2" id="KW-1185">Reference proteome</keyword>
<protein>
    <submittedName>
        <fullName evidence="1">3428_t:CDS:1</fullName>
    </submittedName>
</protein>
<dbReference type="Proteomes" id="UP000789860">
    <property type="component" value="Unassembled WGS sequence"/>
</dbReference>
<name>A0ACA9P6G2_9GLOM</name>
<organism evidence="1 2">
    <name type="scientific">Scutellospora calospora</name>
    <dbReference type="NCBI Taxonomy" id="85575"/>
    <lineage>
        <taxon>Eukaryota</taxon>
        <taxon>Fungi</taxon>
        <taxon>Fungi incertae sedis</taxon>
        <taxon>Mucoromycota</taxon>
        <taxon>Glomeromycotina</taxon>
        <taxon>Glomeromycetes</taxon>
        <taxon>Diversisporales</taxon>
        <taxon>Gigasporaceae</taxon>
        <taxon>Scutellospora</taxon>
    </lineage>
</organism>
<evidence type="ECO:0000313" key="2">
    <source>
        <dbReference type="Proteomes" id="UP000789860"/>
    </source>
</evidence>
<evidence type="ECO:0000313" key="1">
    <source>
        <dbReference type="EMBL" id="CAG8688853.1"/>
    </source>
</evidence>
<reference evidence="1" key="1">
    <citation type="submission" date="2021-06" db="EMBL/GenBank/DDBJ databases">
        <authorList>
            <person name="Kallberg Y."/>
            <person name="Tangrot J."/>
            <person name="Rosling A."/>
        </authorList>
    </citation>
    <scope>NUCLEOTIDE SEQUENCE</scope>
    <source>
        <strain evidence="1">AU212A</strain>
    </source>
</reference>
<comment type="caution">
    <text evidence="1">The sequence shown here is derived from an EMBL/GenBank/DDBJ whole genome shotgun (WGS) entry which is preliminary data.</text>
</comment>
<dbReference type="EMBL" id="CAJVPM010034994">
    <property type="protein sequence ID" value="CAG8688853.1"/>
    <property type="molecule type" value="Genomic_DNA"/>
</dbReference>